<proteinExistence type="inferred from homology"/>
<feature type="transmembrane region" description="Helical" evidence="12">
    <location>
        <begin position="125"/>
        <end position="145"/>
    </location>
</feature>
<evidence type="ECO:0000256" key="11">
    <source>
        <dbReference type="RuleBase" id="RU362091"/>
    </source>
</evidence>
<keyword evidence="8" id="KW-0406">Ion transport</keyword>
<dbReference type="EMBL" id="SEYY01009500">
    <property type="protein sequence ID" value="KAB7501793.1"/>
    <property type="molecule type" value="Genomic_DNA"/>
</dbReference>
<keyword evidence="5 12" id="KW-0812">Transmembrane</keyword>
<keyword evidence="14" id="KW-1185">Reference proteome</keyword>
<dbReference type="GO" id="GO:0015293">
    <property type="term" value="F:symporter activity"/>
    <property type="evidence" value="ECO:0007669"/>
    <property type="project" value="TreeGrafter"/>
</dbReference>
<keyword evidence="7" id="KW-0915">Sodium</keyword>
<gene>
    <name evidence="13" type="ORF">Anas_14313</name>
</gene>
<dbReference type="InterPro" id="IPR038377">
    <property type="entry name" value="Na/Glc_symporter_sf"/>
</dbReference>
<reference evidence="13 14" key="1">
    <citation type="journal article" date="2019" name="PLoS Biol.">
        <title>Sex chromosomes control vertical transmission of feminizing Wolbachia symbionts in an isopod.</title>
        <authorList>
            <person name="Becking T."/>
            <person name="Chebbi M.A."/>
            <person name="Giraud I."/>
            <person name="Moumen B."/>
            <person name="Laverre T."/>
            <person name="Caubet Y."/>
            <person name="Peccoud J."/>
            <person name="Gilbert C."/>
            <person name="Cordaux R."/>
        </authorList>
    </citation>
    <scope>NUCLEOTIDE SEQUENCE [LARGE SCALE GENOMIC DNA]</scope>
    <source>
        <strain evidence="13">ANa2</strain>
        <tissue evidence="13">Whole body excluding digestive tract and cuticle</tissue>
    </source>
</reference>
<comment type="caution">
    <text evidence="13">The sequence shown here is derived from an EMBL/GenBank/DDBJ whole genome shotgun (WGS) entry which is preliminary data.</text>
</comment>
<protein>
    <submittedName>
        <fullName evidence="13">Sodium-coupled monocarboxylate transporter 1</fullName>
    </submittedName>
</protein>
<evidence type="ECO:0000256" key="6">
    <source>
        <dbReference type="ARBA" id="ARBA00022989"/>
    </source>
</evidence>
<dbReference type="GO" id="GO:0006814">
    <property type="term" value="P:sodium ion transport"/>
    <property type="evidence" value="ECO:0007669"/>
    <property type="project" value="UniProtKB-KW"/>
</dbReference>
<evidence type="ECO:0000256" key="1">
    <source>
        <dbReference type="ARBA" id="ARBA00004651"/>
    </source>
</evidence>
<dbReference type="AlphaFoldDB" id="A0A5N5T5B3"/>
<dbReference type="PANTHER" id="PTHR42985:SF40">
    <property type="entry name" value="LD47995P-RELATED"/>
    <property type="match status" value="1"/>
</dbReference>
<organism evidence="13 14">
    <name type="scientific">Armadillidium nasatum</name>
    <dbReference type="NCBI Taxonomy" id="96803"/>
    <lineage>
        <taxon>Eukaryota</taxon>
        <taxon>Metazoa</taxon>
        <taxon>Ecdysozoa</taxon>
        <taxon>Arthropoda</taxon>
        <taxon>Crustacea</taxon>
        <taxon>Multicrustacea</taxon>
        <taxon>Malacostraca</taxon>
        <taxon>Eumalacostraca</taxon>
        <taxon>Peracarida</taxon>
        <taxon>Isopoda</taxon>
        <taxon>Oniscidea</taxon>
        <taxon>Crinocheta</taxon>
        <taxon>Armadillidiidae</taxon>
        <taxon>Armadillidium</taxon>
    </lineage>
</organism>
<dbReference type="PROSITE" id="PS50283">
    <property type="entry name" value="NA_SOLUT_SYMP_3"/>
    <property type="match status" value="1"/>
</dbReference>
<evidence type="ECO:0000256" key="10">
    <source>
        <dbReference type="ARBA" id="ARBA00023201"/>
    </source>
</evidence>
<dbReference type="Pfam" id="PF00474">
    <property type="entry name" value="SSF"/>
    <property type="match status" value="1"/>
</dbReference>
<dbReference type="PANTHER" id="PTHR42985">
    <property type="entry name" value="SODIUM-COUPLED MONOCARBOXYLATE TRANSPORTER"/>
    <property type="match status" value="1"/>
</dbReference>
<evidence type="ECO:0000256" key="3">
    <source>
        <dbReference type="ARBA" id="ARBA00022448"/>
    </source>
</evidence>
<dbReference type="InterPro" id="IPR051163">
    <property type="entry name" value="Sodium:Solute_Symporter_SSF"/>
</dbReference>
<evidence type="ECO:0000313" key="14">
    <source>
        <dbReference type="Proteomes" id="UP000326759"/>
    </source>
</evidence>
<sequence>MYTENGFSAFDYCTLVGMLVVSSGIGFYIAYKGNKSPEEFLMGNRILKTIPVSMSLLTSFTNSVNILGFTGEVYANGMQISTVAFGPPLAILFSSYFILPVIFPLKLTSINEYIELRFRSKRLRFVIFFLMIVNTLVNGGVILYAPTLALSAITKLNTLTCILILGTVCTLYSSFVSIKM</sequence>
<dbReference type="InterPro" id="IPR001734">
    <property type="entry name" value="Na/solute_symporter"/>
</dbReference>
<keyword evidence="9 12" id="KW-0472">Membrane</keyword>
<name>A0A5N5T5B3_9CRUS</name>
<keyword evidence="4" id="KW-1003">Cell membrane</keyword>
<evidence type="ECO:0000256" key="12">
    <source>
        <dbReference type="SAM" id="Phobius"/>
    </source>
</evidence>
<keyword evidence="6 12" id="KW-1133">Transmembrane helix</keyword>
<accession>A0A5N5T5B3</accession>
<comment type="subcellular location">
    <subcellularLocation>
        <location evidence="1">Cell membrane</location>
        <topology evidence="1">Multi-pass membrane protein</topology>
    </subcellularLocation>
</comment>
<feature type="transmembrane region" description="Helical" evidence="12">
    <location>
        <begin position="83"/>
        <end position="105"/>
    </location>
</feature>
<dbReference type="Gene3D" id="1.20.1730.10">
    <property type="entry name" value="Sodium/glucose cotransporter"/>
    <property type="match status" value="1"/>
</dbReference>
<evidence type="ECO:0000256" key="8">
    <source>
        <dbReference type="ARBA" id="ARBA00023065"/>
    </source>
</evidence>
<evidence type="ECO:0000256" key="9">
    <source>
        <dbReference type="ARBA" id="ARBA00023136"/>
    </source>
</evidence>
<dbReference type="OrthoDB" id="6363405at2759"/>
<evidence type="ECO:0000256" key="4">
    <source>
        <dbReference type="ARBA" id="ARBA00022475"/>
    </source>
</evidence>
<evidence type="ECO:0000256" key="5">
    <source>
        <dbReference type="ARBA" id="ARBA00022692"/>
    </source>
</evidence>
<dbReference type="GO" id="GO:0005886">
    <property type="term" value="C:plasma membrane"/>
    <property type="evidence" value="ECO:0007669"/>
    <property type="project" value="UniProtKB-SubCell"/>
</dbReference>
<keyword evidence="3" id="KW-0813">Transport</keyword>
<evidence type="ECO:0000256" key="2">
    <source>
        <dbReference type="ARBA" id="ARBA00006434"/>
    </source>
</evidence>
<feature type="transmembrane region" description="Helical" evidence="12">
    <location>
        <begin position="12"/>
        <end position="31"/>
    </location>
</feature>
<feature type="transmembrane region" description="Helical" evidence="12">
    <location>
        <begin position="157"/>
        <end position="178"/>
    </location>
</feature>
<comment type="similarity">
    <text evidence="2 11">Belongs to the sodium:solute symporter (SSF) (TC 2.A.21) family.</text>
</comment>
<evidence type="ECO:0000256" key="7">
    <source>
        <dbReference type="ARBA" id="ARBA00023053"/>
    </source>
</evidence>
<dbReference type="Proteomes" id="UP000326759">
    <property type="component" value="Unassembled WGS sequence"/>
</dbReference>
<evidence type="ECO:0000313" key="13">
    <source>
        <dbReference type="EMBL" id="KAB7501793.1"/>
    </source>
</evidence>
<keyword evidence="10" id="KW-0739">Sodium transport</keyword>